<keyword evidence="2" id="KW-1185">Reference proteome</keyword>
<dbReference type="Proteomes" id="UP001642464">
    <property type="component" value="Unassembled WGS sequence"/>
</dbReference>
<evidence type="ECO:0000313" key="1">
    <source>
        <dbReference type="EMBL" id="CAK9018119.1"/>
    </source>
</evidence>
<organism evidence="1 2">
    <name type="scientific">Durusdinium trenchii</name>
    <dbReference type="NCBI Taxonomy" id="1381693"/>
    <lineage>
        <taxon>Eukaryota</taxon>
        <taxon>Sar</taxon>
        <taxon>Alveolata</taxon>
        <taxon>Dinophyceae</taxon>
        <taxon>Suessiales</taxon>
        <taxon>Symbiodiniaceae</taxon>
        <taxon>Durusdinium</taxon>
    </lineage>
</organism>
<name>A0ABP0JUG6_9DINO</name>
<comment type="caution">
    <text evidence="1">The sequence shown here is derived from an EMBL/GenBank/DDBJ whole genome shotgun (WGS) entry which is preliminary data.</text>
</comment>
<reference evidence="1 2" key="1">
    <citation type="submission" date="2024-02" db="EMBL/GenBank/DDBJ databases">
        <authorList>
            <person name="Chen Y."/>
            <person name="Shah S."/>
            <person name="Dougan E. K."/>
            <person name="Thang M."/>
            <person name="Chan C."/>
        </authorList>
    </citation>
    <scope>NUCLEOTIDE SEQUENCE [LARGE SCALE GENOMIC DNA]</scope>
</reference>
<dbReference type="EMBL" id="CAXAMM010008668">
    <property type="protein sequence ID" value="CAK9018119.1"/>
    <property type="molecule type" value="Genomic_DNA"/>
</dbReference>
<gene>
    <name evidence="1" type="ORF">SCF082_LOCUS13940</name>
</gene>
<accession>A0ABP0JUG6</accession>
<proteinExistence type="predicted"/>
<sequence>METYEALLKSQLKQLEEVLLRRHQAEFHALKQQYLLGVEKGAPGLSEDCGQNDEIPQERWCLERTRAVKRWESFSWKLLARQESSFDTEESIIAVRSSSERPDLRMRSSWCHSVMQKRVLLGWNENQHSAAGWEDAPELAQQLHGGYDPQELRSETTVAVLRRSDG</sequence>
<protein>
    <submittedName>
        <fullName evidence="1">Uncharacterized protein</fullName>
    </submittedName>
</protein>
<evidence type="ECO:0000313" key="2">
    <source>
        <dbReference type="Proteomes" id="UP001642464"/>
    </source>
</evidence>